<dbReference type="OrthoDB" id="9816156at2"/>
<dbReference type="Pfam" id="PF04191">
    <property type="entry name" value="PEMT"/>
    <property type="match status" value="1"/>
</dbReference>
<evidence type="ECO:0000256" key="1">
    <source>
        <dbReference type="ARBA" id="ARBA00004127"/>
    </source>
</evidence>
<accession>A0A1I4D1Y8</accession>
<dbReference type="EMBL" id="FOSL01000015">
    <property type="protein sequence ID" value="SFK87704.1"/>
    <property type="molecule type" value="Genomic_DNA"/>
</dbReference>
<dbReference type="PANTHER" id="PTHR43847:SF1">
    <property type="entry name" value="BLL3993 PROTEIN"/>
    <property type="match status" value="1"/>
</dbReference>
<comment type="subcellular location">
    <subcellularLocation>
        <location evidence="1">Endomembrane system</location>
        <topology evidence="1">Multi-pass membrane protein</topology>
    </subcellularLocation>
</comment>
<reference evidence="6 7" key="1">
    <citation type="submission" date="2016-10" db="EMBL/GenBank/DDBJ databases">
        <authorList>
            <person name="Varghese N."/>
            <person name="Submissions S."/>
        </authorList>
    </citation>
    <scope>NUCLEOTIDE SEQUENCE [LARGE SCALE GENOMIC DNA]</scope>
    <source>
        <strain evidence="6 7">DSM 21822</strain>
    </source>
</reference>
<evidence type="ECO:0000256" key="3">
    <source>
        <dbReference type="ARBA" id="ARBA00022989"/>
    </source>
</evidence>
<organism evidence="6 7">
    <name type="scientific">Neomesorhizobium albiziae</name>
    <dbReference type="NCBI Taxonomy" id="335020"/>
    <lineage>
        <taxon>Bacteria</taxon>
        <taxon>Pseudomonadati</taxon>
        <taxon>Pseudomonadota</taxon>
        <taxon>Alphaproteobacteria</taxon>
        <taxon>Hyphomicrobiales</taxon>
        <taxon>Phyllobacteriaceae</taxon>
        <taxon>Neomesorhizobium</taxon>
    </lineage>
</organism>
<name>A0A1I4D1Y8_9HYPH</name>
<dbReference type="PANTHER" id="PTHR43847">
    <property type="entry name" value="BLL3993 PROTEIN"/>
    <property type="match status" value="1"/>
</dbReference>
<evidence type="ECO:0000313" key="7">
    <source>
        <dbReference type="Proteomes" id="UP000323300"/>
    </source>
</evidence>
<dbReference type="AlphaFoldDB" id="A0A1I4D1Y8"/>
<dbReference type="GO" id="GO:0012505">
    <property type="term" value="C:endomembrane system"/>
    <property type="evidence" value="ECO:0007669"/>
    <property type="project" value="UniProtKB-SubCell"/>
</dbReference>
<keyword evidence="3 5" id="KW-1133">Transmembrane helix</keyword>
<keyword evidence="4 5" id="KW-0472">Membrane</keyword>
<dbReference type="RefSeq" id="WP_149762319.1">
    <property type="nucleotide sequence ID" value="NZ_BSPE01000001.1"/>
</dbReference>
<dbReference type="GO" id="GO:0032259">
    <property type="term" value="P:methylation"/>
    <property type="evidence" value="ECO:0007669"/>
    <property type="project" value="UniProtKB-KW"/>
</dbReference>
<keyword evidence="7" id="KW-1185">Reference proteome</keyword>
<keyword evidence="2 5" id="KW-0812">Transmembrane</keyword>
<dbReference type="Gene3D" id="1.20.120.1630">
    <property type="match status" value="1"/>
</dbReference>
<feature type="transmembrane region" description="Helical" evidence="5">
    <location>
        <begin position="125"/>
        <end position="158"/>
    </location>
</feature>
<evidence type="ECO:0000313" key="6">
    <source>
        <dbReference type="EMBL" id="SFK87704.1"/>
    </source>
</evidence>
<sequence length="191" mass="20326">MSILVIVLRAASLLAFAGPTLLIFGGRGPKRTRGGDRGRGDRTPVLANFAAFGLFFAFLAAFAGNAEGPAALVLALCGCLVALAGAALVLRSRAELGAAWSLVPSADQGAGLVTTGPYRLIRHPIYLGLSMLALGEALAFSSWPAMLVVISLIVPTFVWRAYAEEKLLTHTFGERHADYRRQTKIMIPYLL</sequence>
<proteinExistence type="predicted"/>
<protein>
    <submittedName>
        <fullName evidence="6">Protein-S-isoprenylcysteine O-methyltransferase Ste14</fullName>
    </submittedName>
</protein>
<evidence type="ECO:0000256" key="2">
    <source>
        <dbReference type="ARBA" id="ARBA00022692"/>
    </source>
</evidence>
<evidence type="ECO:0000256" key="4">
    <source>
        <dbReference type="ARBA" id="ARBA00023136"/>
    </source>
</evidence>
<keyword evidence="6" id="KW-0808">Transferase</keyword>
<dbReference type="Proteomes" id="UP000323300">
    <property type="component" value="Unassembled WGS sequence"/>
</dbReference>
<dbReference type="InterPro" id="IPR007318">
    <property type="entry name" value="Phopholipid_MeTrfase"/>
</dbReference>
<evidence type="ECO:0000256" key="5">
    <source>
        <dbReference type="SAM" id="Phobius"/>
    </source>
</evidence>
<dbReference type="GO" id="GO:0008168">
    <property type="term" value="F:methyltransferase activity"/>
    <property type="evidence" value="ECO:0007669"/>
    <property type="project" value="UniProtKB-KW"/>
</dbReference>
<keyword evidence="6" id="KW-0489">Methyltransferase</keyword>
<gene>
    <name evidence="6" type="ORF">SAMN04488498_115130</name>
</gene>
<feature type="transmembrane region" description="Helical" evidence="5">
    <location>
        <begin position="70"/>
        <end position="90"/>
    </location>
</feature>
<feature type="transmembrane region" description="Helical" evidence="5">
    <location>
        <begin position="45"/>
        <end position="64"/>
    </location>
</feature>
<feature type="transmembrane region" description="Helical" evidence="5">
    <location>
        <begin position="6"/>
        <end position="24"/>
    </location>
</feature>
<dbReference type="InterPro" id="IPR052527">
    <property type="entry name" value="Metal_cation-efflux_comp"/>
</dbReference>